<reference evidence="3" key="1">
    <citation type="journal article" date="2019" name="Int. J. Syst. Evol. Microbiol.">
        <title>The Global Catalogue of Microorganisms (GCM) 10K type strain sequencing project: providing services to taxonomists for standard genome sequencing and annotation.</title>
        <authorList>
            <consortium name="The Broad Institute Genomics Platform"/>
            <consortium name="The Broad Institute Genome Sequencing Center for Infectious Disease"/>
            <person name="Wu L."/>
            <person name="Ma J."/>
        </authorList>
    </citation>
    <scope>NUCLEOTIDE SEQUENCE [LARGE SCALE GENOMIC DNA]</scope>
    <source>
        <strain evidence="3">CGMCC 4.7178</strain>
    </source>
</reference>
<name>A0ABQ2M0T6_9ACTN</name>
<dbReference type="RefSeq" id="WP_189036125.1">
    <property type="nucleotide sequence ID" value="NZ_BMMP01000003.1"/>
</dbReference>
<keyword evidence="3" id="KW-1185">Reference proteome</keyword>
<gene>
    <name evidence="2" type="ORF">GCM10012287_13590</name>
</gene>
<proteinExistence type="predicted"/>
<keyword evidence="1" id="KW-0812">Transmembrane</keyword>
<evidence type="ECO:0000313" key="2">
    <source>
        <dbReference type="EMBL" id="GGO45501.1"/>
    </source>
</evidence>
<organism evidence="2 3">
    <name type="scientific">Streptomyces daqingensis</name>
    <dbReference type="NCBI Taxonomy" id="1472640"/>
    <lineage>
        <taxon>Bacteria</taxon>
        <taxon>Bacillati</taxon>
        <taxon>Actinomycetota</taxon>
        <taxon>Actinomycetes</taxon>
        <taxon>Kitasatosporales</taxon>
        <taxon>Streptomycetaceae</taxon>
        <taxon>Streptomyces</taxon>
    </lineage>
</organism>
<comment type="caution">
    <text evidence="2">The sequence shown here is derived from an EMBL/GenBank/DDBJ whole genome shotgun (WGS) entry which is preliminary data.</text>
</comment>
<dbReference type="EMBL" id="BMMP01000003">
    <property type="protein sequence ID" value="GGO45501.1"/>
    <property type="molecule type" value="Genomic_DNA"/>
</dbReference>
<feature type="transmembrane region" description="Helical" evidence="1">
    <location>
        <begin position="12"/>
        <end position="30"/>
    </location>
</feature>
<dbReference type="Proteomes" id="UP000631535">
    <property type="component" value="Unassembled WGS sequence"/>
</dbReference>
<feature type="transmembrane region" description="Helical" evidence="1">
    <location>
        <begin position="114"/>
        <end position="132"/>
    </location>
</feature>
<sequence length="147" mass="15309">MTDRATNRTLTCVGFSTAFALGALLLFTVGPDVEYAGTSGSTEYQLEAECASLAAIGWGDGHLDLDGTRAGYTFTMDPDDSDVLGKLETAQEGGSAKANEQIATDCDRKRTRNAALMSVLLAPAAVFASVSARGAGRRKREDGPSAP</sequence>
<accession>A0ABQ2M0T6</accession>
<evidence type="ECO:0000313" key="3">
    <source>
        <dbReference type="Proteomes" id="UP000631535"/>
    </source>
</evidence>
<evidence type="ECO:0000256" key="1">
    <source>
        <dbReference type="SAM" id="Phobius"/>
    </source>
</evidence>
<keyword evidence="1" id="KW-1133">Transmembrane helix</keyword>
<protein>
    <recommendedName>
        <fullName evidence="4">Secreted protein</fullName>
    </recommendedName>
</protein>
<evidence type="ECO:0008006" key="4">
    <source>
        <dbReference type="Google" id="ProtNLM"/>
    </source>
</evidence>
<keyword evidence="1" id="KW-0472">Membrane</keyword>